<evidence type="ECO:0000313" key="1">
    <source>
        <dbReference type="EMBL" id="PPS06275.1"/>
    </source>
</evidence>
<accession>A0A2P5XSE2</accession>
<organism evidence="1 2">
    <name type="scientific">Gossypium barbadense</name>
    <name type="common">Sea Island cotton</name>
    <name type="synonym">Hibiscus barbadensis</name>
    <dbReference type="NCBI Taxonomy" id="3634"/>
    <lineage>
        <taxon>Eukaryota</taxon>
        <taxon>Viridiplantae</taxon>
        <taxon>Streptophyta</taxon>
        <taxon>Embryophyta</taxon>
        <taxon>Tracheophyta</taxon>
        <taxon>Spermatophyta</taxon>
        <taxon>Magnoliopsida</taxon>
        <taxon>eudicotyledons</taxon>
        <taxon>Gunneridae</taxon>
        <taxon>Pentapetalae</taxon>
        <taxon>rosids</taxon>
        <taxon>malvids</taxon>
        <taxon>Malvales</taxon>
        <taxon>Malvaceae</taxon>
        <taxon>Malvoideae</taxon>
        <taxon>Gossypium</taxon>
    </lineage>
</organism>
<proteinExistence type="predicted"/>
<protein>
    <submittedName>
        <fullName evidence="1">Uncharacterized protein</fullName>
    </submittedName>
</protein>
<reference evidence="1 2" key="1">
    <citation type="submission" date="2015-01" db="EMBL/GenBank/DDBJ databases">
        <title>Genome of allotetraploid Gossypium barbadense reveals genomic plasticity and fiber elongation in cotton evolution.</title>
        <authorList>
            <person name="Chen X."/>
            <person name="Liu X."/>
            <person name="Zhao B."/>
            <person name="Zheng H."/>
            <person name="Hu Y."/>
            <person name="Lu G."/>
            <person name="Yang C."/>
            <person name="Chen J."/>
            <person name="Shan C."/>
            <person name="Zhang L."/>
            <person name="Zhou Y."/>
            <person name="Wang L."/>
            <person name="Guo W."/>
            <person name="Bai Y."/>
            <person name="Ruan J."/>
            <person name="Shangguan X."/>
            <person name="Mao Y."/>
            <person name="Jiang J."/>
            <person name="Zhu Y."/>
            <person name="Lei J."/>
            <person name="Kang H."/>
            <person name="Chen S."/>
            <person name="He X."/>
            <person name="Wang R."/>
            <person name="Wang Y."/>
            <person name="Chen J."/>
            <person name="Wang L."/>
            <person name="Yu S."/>
            <person name="Wang B."/>
            <person name="Wei J."/>
            <person name="Song S."/>
            <person name="Lu X."/>
            <person name="Gao Z."/>
            <person name="Gu W."/>
            <person name="Deng X."/>
            <person name="Ma D."/>
            <person name="Wang S."/>
            <person name="Liang W."/>
            <person name="Fang L."/>
            <person name="Cai C."/>
            <person name="Zhu X."/>
            <person name="Zhou B."/>
            <person name="Zhang Y."/>
            <person name="Chen Z."/>
            <person name="Xu S."/>
            <person name="Zhu R."/>
            <person name="Wang S."/>
            <person name="Zhang T."/>
            <person name="Zhao G."/>
        </authorList>
    </citation>
    <scope>NUCLEOTIDE SEQUENCE [LARGE SCALE GENOMIC DNA]</scope>
    <source>
        <strain evidence="2">cv. Xinhai21</strain>
        <tissue evidence="1">Leaf</tissue>
    </source>
</reference>
<gene>
    <name evidence="1" type="ORF">GOBAR_AA14371</name>
</gene>
<name>A0A2P5XSE2_GOSBA</name>
<dbReference type="EMBL" id="KZ664311">
    <property type="protein sequence ID" value="PPS06275.1"/>
    <property type="molecule type" value="Genomic_DNA"/>
</dbReference>
<dbReference type="AlphaFoldDB" id="A0A2P5XSE2"/>
<dbReference type="Proteomes" id="UP000239757">
    <property type="component" value="Unassembled WGS sequence"/>
</dbReference>
<evidence type="ECO:0000313" key="2">
    <source>
        <dbReference type="Proteomes" id="UP000239757"/>
    </source>
</evidence>
<sequence length="107" mass="11712">MAKSRCVPIWHGDIVGKGGELRPSSGWGRIWKRVVPKPSSTRRGSSGYCVDGADGVSELDLLYDNPVDAATCACTEEEPGALRLFKDGTAAFFPLDDDIMYLKIYEQ</sequence>